<name>A0AAW2MR75_9LAMI</name>
<feature type="region of interest" description="Disordered" evidence="1">
    <location>
        <begin position="89"/>
        <end position="120"/>
    </location>
</feature>
<reference evidence="2" key="1">
    <citation type="submission" date="2020-06" db="EMBL/GenBank/DDBJ databases">
        <authorList>
            <person name="Li T."/>
            <person name="Hu X."/>
            <person name="Zhang T."/>
            <person name="Song X."/>
            <person name="Zhang H."/>
            <person name="Dai N."/>
            <person name="Sheng W."/>
            <person name="Hou X."/>
            <person name="Wei L."/>
        </authorList>
    </citation>
    <scope>NUCLEOTIDE SEQUENCE</scope>
    <source>
        <strain evidence="2">G01</strain>
        <tissue evidence="2">Leaf</tissue>
    </source>
</reference>
<evidence type="ECO:0000256" key="1">
    <source>
        <dbReference type="SAM" id="MobiDB-lite"/>
    </source>
</evidence>
<sequence length="190" mass="21240">MILLSISSQATTYQQPYQRINTRNTQIVQYNPISQRFTRWQPIDDKKGTVTFRAMSHDEAGMKRVEKVEVATHNIDTLKHVQKKLMDKGIQRQDRHPIDGLPRGRQPKSGHGGKYTWEGPADDAANELEEAPAAIDENDPNYVDEEAEGRILRGEVSGVEGLVVGEIDVAKLAEEGVARVDVDPKLQANV</sequence>
<reference evidence="2" key="2">
    <citation type="journal article" date="2024" name="Plant">
        <title>Genomic evolution and insights into agronomic trait innovations of Sesamum species.</title>
        <authorList>
            <person name="Miao H."/>
            <person name="Wang L."/>
            <person name="Qu L."/>
            <person name="Liu H."/>
            <person name="Sun Y."/>
            <person name="Le M."/>
            <person name="Wang Q."/>
            <person name="Wei S."/>
            <person name="Zheng Y."/>
            <person name="Lin W."/>
            <person name="Duan Y."/>
            <person name="Cao H."/>
            <person name="Xiong S."/>
            <person name="Wang X."/>
            <person name="Wei L."/>
            <person name="Li C."/>
            <person name="Ma Q."/>
            <person name="Ju M."/>
            <person name="Zhao R."/>
            <person name="Li G."/>
            <person name="Mu C."/>
            <person name="Tian Q."/>
            <person name="Mei H."/>
            <person name="Zhang T."/>
            <person name="Gao T."/>
            <person name="Zhang H."/>
        </authorList>
    </citation>
    <scope>NUCLEOTIDE SEQUENCE</scope>
    <source>
        <strain evidence="2">G01</strain>
    </source>
</reference>
<feature type="compositionally biased region" description="Basic and acidic residues" evidence="1">
    <location>
        <begin position="89"/>
        <end position="98"/>
    </location>
</feature>
<accession>A0AAW2MR75</accession>
<proteinExistence type="predicted"/>
<gene>
    <name evidence="2" type="ORF">Sangu_1500000</name>
</gene>
<comment type="caution">
    <text evidence="2">The sequence shown here is derived from an EMBL/GenBank/DDBJ whole genome shotgun (WGS) entry which is preliminary data.</text>
</comment>
<dbReference type="EMBL" id="JACGWK010000009">
    <property type="protein sequence ID" value="KAL0333438.1"/>
    <property type="molecule type" value="Genomic_DNA"/>
</dbReference>
<evidence type="ECO:0000313" key="2">
    <source>
        <dbReference type="EMBL" id="KAL0333438.1"/>
    </source>
</evidence>
<protein>
    <submittedName>
        <fullName evidence="2">Uncharacterized protein</fullName>
    </submittedName>
</protein>
<dbReference type="AlphaFoldDB" id="A0AAW2MR75"/>
<organism evidence="2">
    <name type="scientific">Sesamum angustifolium</name>
    <dbReference type="NCBI Taxonomy" id="2727405"/>
    <lineage>
        <taxon>Eukaryota</taxon>
        <taxon>Viridiplantae</taxon>
        <taxon>Streptophyta</taxon>
        <taxon>Embryophyta</taxon>
        <taxon>Tracheophyta</taxon>
        <taxon>Spermatophyta</taxon>
        <taxon>Magnoliopsida</taxon>
        <taxon>eudicotyledons</taxon>
        <taxon>Gunneridae</taxon>
        <taxon>Pentapetalae</taxon>
        <taxon>asterids</taxon>
        <taxon>lamiids</taxon>
        <taxon>Lamiales</taxon>
        <taxon>Pedaliaceae</taxon>
        <taxon>Sesamum</taxon>
    </lineage>
</organism>